<dbReference type="KEGG" id="aup:AsAng_0031710"/>
<proteinExistence type="predicted"/>
<dbReference type="Proteomes" id="UP001060919">
    <property type="component" value="Chromosome"/>
</dbReference>
<protein>
    <submittedName>
        <fullName evidence="1">Uncharacterized protein</fullName>
    </submittedName>
</protein>
<accession>A0A915YG02</accession>
<evidence type="ECO:0000313" key="1">
    <source>
        <dbReference type="EMBL" id="BDS12448.1"/>
    </source>
</evidence>
<organism evidence="1 2">
    <name type="scientific">Aureispira anguillae</name>
    <dbReference type="NCBI Taxonomy" id="2864201"/>
    <lineage>
        <taxon>Bacteria</taxon>
        <taxon>Pseudomonadati</taxon>
        <taxon>Bacteroidota</taxon>
        <taxon>Saprospiria</taxon>
        <taxon>Saprospirales</taxon>
        <taxon>Saprospiraceae</taxon>
        <taxon>Aureispira</taxon>
    </lineage>
</organism>
<evidence type="ECO:0000313" key="2">
    <source>
        <dbReference type="Proteomes" id="UP001060919"/>
    </source>
</evidence>
<name>A0A915YG02_9BACT</name>
<dbReference type="EMBL" id="AP026867">
    <property type="protein sequence ID" value="BDS12448.1"/>
    <property type="molecule type" value="Genomic_DNA"/>
</dbReference>
<keyword evidence="2" id="KW-1185">Reference proteome</keyword>
<dbReference type="RefSeq" id="WP_264793517.1">
    <property type="nucleotide sequence ID" value="NZ_AP026867.1"/>
</dbReference>
<gene>
    <name evidence="1" type="ORF">AsAng_0031710</name>
</gene>
<sequence length="480" mass="55603">MKKKTSIKIIAIFVFTFCSLIPTKSFSSSSDLSFKIQDKLKQKDVPIISDIIEDMESSLDNVLNQAITQLNIVLAQRISQIDLIIENLKVDLKKELNKTLNQVSKEKQELINSLQSIISHGLRDIDKKIDRLDAILAANLANLCNSIRGLVNCKYDFKVNYVKGFVQKFELSGSYFFEIGGSAINSTSEAYLIINDKTYKGYQNNSGSQSFMKFEIPQKDLVSLFKESAINKVKTKIICRTDYRRKKTGKPKLTEIKLEPTFILMPIYPLKYQIIEIYTRYEVSSDCYRKKSDVFYNYHSGIYHPLKREIRIANDEAFRGGIIRFPNQDYVVGYNGDPNAVFGWKPPRYYDNQKLVTADFYHNRKGGYDVWMEHLVCKIKPVRKNRRLTITETSINNNAYKNKIKHQGYLMYGQHLTEFLDKEYQNFTIRLIPFYSTGGAESYLLTPSDMMNNHWLFRAEALMGGTSEAKRIRLNIYVPN</sequence>
<reference evidence="1" key="1">
    <citation type="submission" date="2022-09" db="EMBL/GenBank/DDBJ databases">
        <title>Aureispira anguillicida sp. nov., isolated from Leptocephalus of Japanese eel Anguilla japonica.</title>
        <authorList>
            <person name="Yuasa K."/>
            <person name="Mekata T."/>
            <person name="Ikunari K."/>
        </authorList>
    </citation>
    <scope>NUCLEOTIDE SEQUENCE</scope>
    <source>
        <strain evidence="1">EL160426</strain>
    </source>
</reference>
<dbReference type="AlphaFoldDB" id="A0A915YG02"/>